<gene>
    <name evidence="1" type="ORF">MM236_03375</name>
</gene>
<dbReference type="Proteomes" id="UP001165488">
    <property type="component" value="Unassembled WGS sequence"/>
</dbReference>
<sequence length="246" mass="29543">MTLLIVFFDTKISKAQERNSHEHNHVGWYATYLEVKLSNEWSLYGEYQWRRDHIITDSKQQVGNIGVNYKFLENLTFRLGFVYSDTYDYGQIPVQEFGKEFPEYRVYQMLELEHSFSELELTHRLMLDQRWIGQYDHVTSKKIDGFEFTNRIRYMIRIQHPIKTYHENKSIYLATYNEILLGFGKNVENDLFDQNRFGLLVGYKVNEFFRCEGGYFYQMAKFGRKINGLDHYQHNSGLTISTYFNL</sequence>
<dbReference type="RefSeq" id="WP_241273520.1">
    <property type="nucleotide sequence ID" value="NZ_JAKZGS010000002.1"/>
</dbReference>
<organism evidence="1 2">
    <name type="scientific">Belliella calami</name>
    <dbReference type="NCBI Taxonomy" id="2923436"/>
    <lineage>
        <taxon>Bacteria</taxon>
        <taxon>Pseudomonadati</taxon>
        <taxon>Bacteroidota</taxon>
        <taxon>Cytophagia</taxon>
        <taxon>Cytophagales</taxon>
        <taxon>Cyclobacteriaceae</taxon>
        <taxon>Belliella</taxon>
    </lineage>
</organism>
<proteinExistence type="predicted"/>
<comment type="caution">
    <text evidence="1">The sequence shown here is derived from an EMBL/GenBank/DDBJ whole genome shotgun (WGS) entry which is preliminary data.</text>
</comment>
<protein>
    <submittedName>
        <fullName evidence="1">DUF2490 domain-containing protein</fullName>
    </submittedName>
</protein>
<dbReference type="InterPro" id="IPR019619">
    <property type="entry name" value="DUF2490"/>
</dbReference>
<evidence type="ECO:0000313" key="2">
    <source>
        <dbReference type="Proteomes" id="UP001165488"/>
    </source>
</evidence>
<keyword evidence="2" id="KW-1185">Reference proteome</keyword>
<evidence type="ECO:0000313" key="1">
    <source>
        <dbReference type="EMBL" id="MCH7397009.1"/>
    </source>
</evidence>
<accession>A0ABS9UK55</accession>
<name>A0ABS9UK55_9BACT</name>
<dbReference type="SUPFAM" id="SSF56935">
    <property type="entry name" value="Porins"/>
    <property type="match status" value="1"/>
</dbReference>
<reference evidence="1" key="1">
    <citation type="submission" date="2022-03" db="EMBL/GenBank/DDBJ databases">
        <title>De novo assembled genomes of Belliella spp. (Cyclobacteriaceae) strains.</title>
        <authorList>
            <person name="Szabo A."/>
            <person name="Korponai K."/>
            <person name="Felfoldi T."/>
        </authorList>
    </citation>
    <scope>NUCLEOTIDE SEQUENCE</scope>
    <source>
        <strain evidence="1">DSM 107340</strain>
    </source>
</reference>
<dbReference type="EMBL" id="JAKZGS010000002">
    <property type="protein sequence ID" value="MCH7397009.1"/>
    <property type="molecule type" value="Genomic_DNA"/>
</dbReference>
<dbReference type="Pfam" id="PF10677">
    <property type="entry name" value="DUF2490"/>
    <property type="match status" value="1"/>
</dbReference>